<evidence type="ECO:0000313" key="3">
    <source>
        <dbReference type="Proteomes" id="UP000247702"/>
    </source>
</evidence>
<evidence type="ECO:0000313" key="1">
    <source>
        <dbReference type="EMBL" id="GBB89364.1"/>
    </source>
</evidence>
<gene>
    <name evidence="2" type="ORF">RCL2_001615000</name>
    <name evidence="1" type="ORF">RclHR1_16010005</name>
</gene>
<reference evidence="1 3" key="1">
    <citation type="submission" date="2017-11" db="EMBL/GenBank/DDBJ databases">
        <title>The genome of Rhizophagus clarus HR1 reveals common genetic basis of auxotrophy among arbuscular mycorrhizal fungi.</title>
        <authorList>
            <person name="Kobayashi Y."/>
        </authorList>
    </citation>
    <scope>NUCLEOTIDE SEQUENCE [LARGE SCALE GENOMIC DNA]</scope>
    <source>
        <strain evidence="1 3">HR1</strain>
    </source>
</reference>
<protein>
    <submittedName>
        <fullName evidence="1">Uncharacterized protein</fullName>
    </submittedName>
</protein>
<accession>A0A2Z6QVT7</accession>
<reference evidence="2" key="2">
    <citation type="submission" date="2019-10" db="EMBL/GenBank/DDBJ databases">
        <title>Conservation and host-specific expression of non-tandemly repeated heterogenous ribosome RNA gene in arbuscular mycorrhizal fungi.</title>
        <authorList>
            <person name="Maeda T."/>
            <person name="Kobayashi Y."/>
            <person name="Nakagawa T."/>
            <person name="Ezawa T."/>
            <person name="Yamaguchi K."/>
            <person name="Bino T."/>
            <person name="Nishimoto Y."/>
            <person name="Shigenobu S."/>
            <person name="Kawaguchi M."/>
        </authorList>
    </citation>
    <scope>NUCLEOTIDE SEQUENCE</scope>
    <source>
        <strain evidence="2">HR1</strain>
    </source>
</reference>
<dbReference type="Proteomes" id="UP000247702">
    <property type="component" value="Unassembled WGS sequence"/>
</dbReference>
<name>A0A2Z6QVT7_9GLOM</name>
<dbReference type="EMBL" id="BEXD01000671">
    <property type="protein sequence ID" value="GBB89364.1"/>
    <property type="molecule type" value="Genomic_DNA"/>
</dbReference>
<organism evidence="1 3">
    <name type="scientific">Rhizophagus clarus</name>
    <dbReference type="NCBI Taxonomy" id="94130"/>
    <lineage>
        <taxon>Eukaryota</taxon>
        <taxon>Fungi</taxon>
        <taxon>Fungi incertae sedis</taxon>
        <taxon>Mucoromycota</taxon>
        <taxon>Glomeromycotina</taxon>
        <taxon>Glomeromycetes</taxon>
        <taxon>Glomerales</taxon>
        <taxon>Glomeraceae</taxon>
        <taxon>Rhizophagus</taxon>
    </lineage>
</organism>
<sequence>MIDHVYSLDTSQFGMYSPKESQVNNNEMISNYLSTDTSYYPTVLPNALSKVYLETRNLLLTSRSDPSK</sequence>
<proteinExistence type="predicted"/>
<dbReference type="EMBL" id="BLAL01000183">
    <property type="protein sequence ID" value="GES89250.1"/>
    <property type="molecule type" value="Genomic_DNA"/>
</dbReference>
<evidence type="ECO:0000313" key="2">
    <source>
        <dbReference type="EMBL" id="GES89250.1"/>
    </source>
</evidence>
<dbReference type="AlphaFoldDB" id="A0A2Z6QVT7"/>
<comment type="caution">
    <text evidence="1">The sequence shown here is derived from an EMBL/GenBank/DDBJ whole genome shotgun (WGS) entry which is preliminary data.</text>
</comment>
<dbReference type="Proteomes" id="UP000615446">
    <property type="component" value="Unassembled WGS sequence"/>
</dbReference>
<keyword evidence="3" id="KW-1185">Reference proteome</keyword>